<feature type="region of interest" description="Disordered" evidence="1">
    <location>
        <begin position="152"/>
        <end position="177"/>
    </location>
</feature>
<keyword evidence="3" id="KW-1185">Reference proteome</keyword>
<organism evidence="2 3">
    <name type="scientific">Paratrimastix pyriformis</name>
    <dbReference type="NCBI Taxonomy" id="342808"/>
    <lineage>
        <taxon>Eukaryota</taxon>
        <taxon>Metamonada</taxon>
        <taxon>Preaxostyla</taxon>
        <taxon>Paratrimastigidae</taxon>
        <taxon>Paratrimastix</taxon>
    </lineage>
</organism>
<evidence type="ECO:0000256" key="1">
    <source>
        <dbReference type="SAM" id="MobiDB-lite"/>
    </source>
</evidence>
<gene>
    <name evidence="2" type="ORF">PAPYR_10922</name>
</gene>
<reference evidence="2" key="1">
    <citation type="journal article" date="2022" name="bioRxiv">
        <title>Genomics of Preaxostyla Flagellates Illuminates Evolutionary Transitions and the Path Towards Mitochondrial Loss.</title>
        <authorList>
            <person name="Novak L.V.F."/>
            <person name="Treitli S.C."/>
            <person name="Pyrih J."/>
            <person name="Halakuc P."/>
            <person name="Pipaliya S.V."/>
            <person name="Vacek V."/>
            <person name="Brzon O."/>
            <person name="Soukal P."/>
            <person name="Eme L."/>
            <person name="Dacks J.B."/>
            <person name="Karnkowska A."/>
            <person name="Elias M."/>
            <person name="Hampl V."/>
        </authorList>
    </citation>
    <scope>NUCLEOTIDE SEQUENCE</scope>
    <source>
        <strain evidence="2">RCP-MX</strain>
    </source>
</reference>
<sequence>MKWARMKSQMHTRGTSSKRIHVLRPFAPQPITRHPTASAQAPCRSTLHSPAHCPPVLPFALGRDNPPGDGYYHGVSPLIGCSRVASPALDMPPPPPGALGVAPFSVAPPPATLDGAHPVGILGAHEAHPVGCCPAPKPPGMTGHRGHLVGRGGSDLPFPGHRPAFPRAGTHPAHPLG</sequence>
<name>A0ABQ8UC37_9EUKA</name>
<dbReference type="EMBL" id="JAPMOS010000161">
    <property type="protein sequence ID" value="KAJ4454380.1"/>
    <property type="molecule type" value="Genomic_DNA"/>
</dbReference>
<dbReference type="Proteomes" id="UP001141327">
    <property type="component" value="Unassembled WGS sequence"/>
</dbReference>
<proteinExistence type="predicted"/>
<accession>A0ABQ8UC37</accession>
<evidence type="ECO:0000313" key="2">
    <source>
        <dbReference type="EMBL" id="KAJ4454380.1"/>
    </source>
</evidence>
<comment type="caution">
    <text evidence="2">The sequence shown here is derived from an EMBL/GenBank/DDBJ whole genome shotgun (WGS) entry which is preliminary data.</text>
</comment>
<protein>
    <submittedName>
        <fullName evidence="2">Uncharacterized protein</fullName>
    </submittedName>
</protein>
<evidence type="ECO:0000313" key="3">
    <source>
        <dbReference type="Proteomes" id="UP001141327"/>
    </source>
</evidence>